<comment type="caution">
    <text evidence="1">The sequence shown here is derived from an EMBL/GenBank/DDBJ whole genome shotgun (WGS) entry which is preliminary data.</text>
</comment>
<protein>
    <submittedName>
        <fullName evidence="1">Uncharacterized protein</fullName>
    </submittedName>
</protein>
<name>A0ABV5VN05_9ACTN</name>
<organism evidence="1 2">
    <name type="scientific">Streptomyces thermocoprophilus</name>
    <dbReference type="NCBI Taxonomy" id="78356"/>
    <lineage>
        <taxon>Bacteria</taxon>
        <taxon>Bacillati</taxon>
        <taxon>Actinomycetota</taxon>
        <taxon>Actinomycetes</taxon>
        <taxon>Kitasatosporales</taxon>
        <taxon>Streptomycetaceae</taxon>
        <taxon>Streptomyces</taxon>
    </lineage>
</organism>
<proteinExistence type="predicted"/>
<dbReference type="EMBL" id="JBHMAR010000077">
    <property type="protein sequence ID" value="MFB9739201.1"/>
    <property type="molecule type" value="Genomic_DNA"/>
</dbReference>
<gene>
    <name evidence="1" type="ORF">ACFFRO_29500</name>
</gene>
<sequence length="53" mass="6164">MRRSLGASWDTPFEAVDPVREFSRHKDGHGFAGRYHSSTMRDHVGCESWLERD</sequence>
<reference evidence="1 2" key="1">
    <citation type="submission" date="2024-09" db="EMBL/GenBank/DDBJ databases">
        <authorList>
            <person name="Sun Q."/>
            <person name="Mori K."/>
        </authorList>
    </citation>
    <scope>NUCLEOTIDE SEQUENCE [LARGE SCALE GENOMIC DNA]</scope>
    <source>
        <strain evidence="1 2">JCM 10918</strain>
    </source>
</reference>
<dbReference type="Proteomes" id="UP001589703">
    <property type="component" value="Unassembled WGS sequence"/>
</dbReference>
<dbReference type="RefSeq" id="WP_374117622.1">
    <property type="nucleotide sequence ID" value="NZ_JBHMAR010000077.1"/>
</dbReference>
<accession>A0ABV5VN05</accession>
<evidence type="ECO:0000313" key="1">
    <source>
        <dbReference type="EMBL" id="MFB9739201.1"/>
    </source>
</evidence>
<evidence type="ECO:0000313" key="2">
    <source>
        <dbReference type="Proteomes" id="UP001589703"/>
    </source>
</evidence>
<keyword evidence="2" id="KW-1185">Reference proteome</keyword>